<dbReference type="InterPro" id="IPR001841">
    <property type="entry name" value="Znf_RING"/>
</dbReference>
<keyword evidence="3" id="KW-0862">Zinc</keyword>
<evidence type="ECO:0000256" key="4">
    <source>
        <dbReference type="PROSITE-ProRule" id="PRU00175"/>
    </source>
</evidence>
<dbReference type="RefSeq" id="XP_026684236.1">
    <property type="nucleotide sequence ID" value="XM_026828435.1"/>
</dbReference>
<name>A0A3Q0J712_DIACI</name>
<dbReference type="SMART" id="SM00184">
    <property type="entry name" value="RING"/>
    <property type="match status" value="2"/>
</dbReference>
<dbReference type="AlphaFoldDB" id="A0A3Q0J712"/>
<organism evidence="6 7">
    <name type="scientific">Diaphorina citri</name>
    <name type="common">Asian citrus psyllid</name>
    <dbReference type="NCBI Taxonomy" id="121845"/>
    <lineage>
        <taxon>Eukaryota</taxon>
        <taxon>Metazoa</taxon>
        <taxon>Ecdysozoa</taxon>
        <taxon>Arthropoda</taxon>
        <taxon>Hexapoda</taxon>
        <taxon>Insecta</taxon>
        <taxon>Pterygota</taxon>
        <taxon>Neoptera</taxon>
        <taxon>Paraneoptera</taxon>
        <taxon>Hemiptera</taxon>
        <taxon>Sternorrhyncha</taxon>
        <taxon>Psylloidea</taxon>
        <taxon>Psyllidae</taxon>
        <taxon>Diaphorininae</taxon>
        <taxon>Diaphorina</taxon>
    </lineage>
</organism>
<protein>
    <submittedName>
        <fullName evidence="7">Uncharacterized protein LOC113470191</fullName>
    </submittedName>
</protein>
<dbReference type="InterPro" id="IPR017907">
    <property type="entry name" value="Znf_RING_CS"/>
</dbReference>
<proteinExistence type="predicted"/>
<sequence>MTDVSREIFCENCSKVVAKPYYTSCGHTFCYECLYESTALNCLKCDAAFPDISTDVMFPDISTSDYSIQIDTVVHEEQVPNRFDPIPFKRPIKFICDSCWKPLQQVRYTSSCGHTFCCQCYREHNKYACAKCSFVLPVLSSSDFTVQFDVDLSKEQYEILQVPGSSLGVKKAIDPLVRTRLLQCDQCHKLQLEKSNYISWCTHALCWECAFKDNGFAWLSSL</sequence>
<feature type="domain" description="RING-type" evidence="5">
    <location>
        <begin position="10"/>
        <end position="46"/>
    </location>
</feature>
<keyword evidence="1" id="KW-0479">Metal-binding</keyword>
<dbReference type="Gene3D" id="3.30.40.10">
    <property type="entry name" value="Zinc/RING finger domain, C3HC4 (zinc finger)"/>
    <property type="match status" value="2"/>
</dbReference>
<gene>
    <name evidence="7" type="primary">LOC113470191</name>
</gene>
<dbReference type="InterPro" id="IPR027370">
    <property type="entry name" value="Znf-RING_euk"/>
</dbReference>
<dbReference type="PaxDb" id="121845-A0A3Q0J712"/>
<dbReference type="PROSITE" id="PS50089">
    <property type="entry name" value="ZF_RING_2"/>
    <property type="match status" value="2"/>
</dbReference>
<dbReference type="GO" id="GO:0008270">
    <property type="term" value="F:zinc ion binding"/>
    <property type="evidence" value="ECO:0007669"/>
    <property type="project" value="UniProtKB-KW"/>
</dbReference>
<evidence type="ECO:0000313" key="7">
    <source>
        <dbReference type="RefSeq" id="XP_026684236.1"/>
    </source>
</evidence>
<evidence type="ECO:0000256" key="3">
    <source>
        <dbReference type="ARBA" id="ARBA00022833"/>
    </source>
</evidence>
<dbReference type="SUPFAM" id="SSF57850">
    <property type="entry name" value="RING/U-box"/>
    <property type="match status" value="1"/>
</dbReference>
<evidence type="ECO:0000256" key="2">
    <source>
        <dbReference type="ARBA" id="ARBA00022771"/>
    </source>
</evidence>
<evidence type="ECO:0000259" key="5">
    <source>
        <dbReference type="PROSITE" id="PS50089"/>
    </source>
</evidence>
<dbReference type="PROSITE" id="PS00518">
    <property type="entry name" value="ZF_RING_1"/>
    <property type="match status" value="2"/>
</dbReference>
<feature type="domain" description="RING-type" evidence="5">
    <location>
        <begin position="96"/>
        <end position="133"/>
    </location>
</feature>
<dbReference type="Pfam" id="PF13445">
    <property type="entry name" value="zf-RING_UBOX"/>
    <property type="match status" value="1"/>
</dbReference>
<evidence type="ECO:0000256" key="1">
    <source>
        <dbReference type="ARBA" id="ARBA00022723"/>
    </source>
</evidence>
<keyword evidence="6" id="KW-1185">Reference proteome</keyword>
<dbReference type="Proteomes" id="UP000079169">
    <property type="component" value="Unplaced"/>
</dbReference>
<accession>A0A3Q0J712</accession>
<dbReference type="GeneID" id="113470191"/>
<dbReference type="KEGG" id="dci:113470191"/>
<evidence type="ECO:0000313" key="6">
    <source>
        <dbReference type="Proteomes" id="UP000079169"/>
    </source>
</evidence>
<reference evidence="7" key="1">
    <citation type="submission" date="2025-08" db="UniProtKB">
        <authorList>
            <consortium name="RefSeq"/>
        </authorList>
    </citation>
    <scope>IDENTIFICATION</scope>
</reference>
<keyword evidence="2 4" id="KW-0863">Zinc-finger</keyword>
<dbReference type="InterPro" id="IPR013083">
    <property type="entry name" value="Znf_RING/FYVE/PHD"/>
</dbReference>